<evidence type="ECO:0000313" key="2">
    <source>
        <dbReference type="Proteomes" id="UP000238312"/>
    </source>
</evidence>
<name>A0A2T0MKQ6_9ACTN</name>
<comment type="caution">
    <text evidence="1">The sequence shown here is derived from an EMBL/GenBank/DDBJ whole genome shotgun (WGS) entry which is preliminary data.</text>
</comment>
<dbReference type="EMBL" id="PVNG01000024">
    <property type="protein sequence ID" value="PRX58217.1"/>
    <property type="molecule type" value="Genomic_DNA"/>
</dbReference>
<accession>A0A2T0MKQ6</accession>
<keyword evidence="2" id="KW-1185">Reference proteome</keyword>
<protein>
    <submittedName>
        <fullName evidence="1">Uncharacterized protein</fullName>
    </submittedName>
</protein>
<organism evidence="1 2">
    <name type="scientific">Nonomuraea fuscirosea</name>
    <dbReference type="NCBI Taxonomy" id="1291556"/>
    <lineage>
        <taxon>Bacteria</taxon>
        <taxon>Bacillati</taxon>
        <taxon>Actinomycetota</taxon>
        <taxon>Actinomycetes</taxon>
        <taxon>Streptosporangiales</taxon>
        <taxon>Streptosporangiaceae</taxon>
        <taxon>Nonomuraea</taxon>
    </lineage>
</organism>
<evidence type="ECO:0000313" key="1">
    <source>
        <dbReference type="EMBL" id="PRX58217.1"/>
    </source>
</evidence>
<dbReference type="AlphaFoldDB" id="A0A2T0MKQ6"/>
<gene>
    <name evidence="1" type="ORF">B0I32_124205</name>
</gene>
<proteinExistence type="predicted"/>
<dbReference type="Proteomes" id="UP000238312">
    <property type="component" value="Unassembled WGS sequence"/>
</dbReference>
<sequence length="642" mass="69545">MSRSLESGIDTLTAFCAEFEAGFRRHDMGTTIFREIRDIADWGKSQLSMLAYRVETIEELGDGASAGFLLLPDDLDDLERARRLAKNVAGVFSTRTKDEQRDQAAEIHAYADDIAALKKDPQAAAAFYASLPPHIRDDLPQIIAATGSSTANEDLTAFSRALGAALAAPTVIPGFAKVRSQLLKPAGRDVAWNRLALLKGSGAPASYRASAARALALDEFVAGPRGDFRAGTVTDVSAYGFPPDTVAMALSLLEGDGAVIRDTFARMGGDDVRLSQTDKMKLFVQYAKGHGYGDRVADSLGRVLADGSEAVDERPGRHSPEAAAFAFDTIAAMGSFGEDLPLTAADSMSAIAKSYAHEMVTGTRIDRALYRSSTIGAPEGWTDVAGVTPSFHLSPGDTYRFLRTFAADERATGDFDAAMATFYHDTMVSAARMDRGQDTGQFETVSKVFGDFGGIEYKAISEVRGEMDAQDELLRDIVKNTFSLGIDKLPVGELAGLGGAVVRERVVNAAWDVAKAYGISTALDGWADSFETRAEKLEAKQLDYVVRHRYDLAGMLYEAGFPASAPPPELISGTTGRLKTYDEIVAEATREAWNGDREKTLRDKLARYERWMDDNPRFDAKMEDSARLGTSTLSRDVIDIWS</sequence>
<reference evidence="1 2" key="1">
    <citation type="submission" date="2018-03" db="EMBL/GenBank/DDBJ databases">
        <title>Genomic Encyclopedia of Type Strains, Phase III (KMG-III): the genomes of soil and plant-associated and newly described type strains.</title>
        <authorList>
            <person name="Whitman W."/>
        </authorList>
    </citation>
    <scope>NUCLEOTIDE SEQUENCE [LARGE SCALE GENOMIC DNA]</scope>
    <source>
        <strain evidence="1 2">CGMCC 4.7104</strain>
    </source>
</reference>